<protein>
    <submittedName>
        <fullName evidence="1">Uncharacterized protein</fullName>
    </submittedName>
</protein>
<accession>A0AB38UMU0</accession>
<gene>
    <name evidence="1" type="ORF">LAUMK42_00529</name>
</gene>
<evidence type="ECO:0000313" key="1">
    <source>
        <dbReference type="EMBL" id="VAZ81726.1"/>
    </source>
</evidence>
<proteinExistence type="predicted"/>
<comment type="caution">
    <text evidence="1">The sequence shown here is derived from an EMBL/GenBank/DDBJ whole genome shotgun (WGS) entry which is preliminary data.</text>
</comment>
<reference evidence="1 2" key="1">
    <citation type="submission" date="2018-09" db="EMBL/GenBank/DDBJ databases">
        <authorList>
            <person name="Tagini F."/>
        </authorList>
    </citation>
    <scope>NUCLEOTIDE SEQUENCE [LARGE SCALE GENOMIC DNA]</scope>
    <source>
        <strain evidence="1 2">MK42</strain>
    </source>
</reference>
<dbReference type="AlphaFoldDB" id="A0AB38UMU0"/>
<evidence type="ECO:0000313" key="2">
    <source>
        <dbReference type="Proteomes" id="UP000279331"/>
    </source>
</evidence>
<dbReference type="EMBL" id="UPHL01000019">
    <property type="protein sequence ID" value="VAZ81726.1"/>
    <property type="molecule type" value="Genomic_DNA"/>
</dbReference>
<dbReference type="Proteomes" id="UP000279331">
    <property type="component" value="Unassembled WGS sequence"/>
</dbReference>
<name>A0AB38UMU0_9MYCO</name>
<organism evidence="1 2">
    <name type="scientific">Mycobacterium persicum</name>
    <dbReference type="NCBI Taxonomy" id="1487726"/>
    <lineage>
        <taxon>Bacteria</taxon>
        <taxon>Bacillati</taxon>
        <taxon>Actinomycetota</taxon>
        <taxon>Actinomycetes</taxon>
        <taxon>Mycobacteriales</taxon>
        <taxon>Mycobacteriaceae</taxon>
        <taxon>Mycobacterium</taxon>
    </lineage>
</organism>
<sequence>MGGVCQFLYWQKGFGIPSSAAFGKIGDAYVAEVYRWAKANAIPVRRFAKGENKEQIAAPLIEAAQRDGGDGKVVLVGIAQEKTPVWRSWKAKGQEHLAHPHMEWGRQMAFVNHFYFYLWDPDWGGAFWKTNAYAPWPVWLWLNGHSWAQRQCERLGIGYTALDNGFRACDDPAALQKICDRLGSGAVKRFFWRWQKRLPSPFTRDDLRAGYVYELAFRQFEISDTRVFDRPAAGRSFSNSSSATTSTWATRVGVTDL</sequence>
<dbReference type="RefSeq" id="WP_122510238.1">
    <property type="nucleotide sequence ID" value="NZ_UPHL01000019.1"/>
</dbReference>